<dbReference type="AlphaFoldDB" id="A0A5J4UEL1"/>
<sequence length="406" mass="46367">MRMDPVKNKKSIVCDMSEVDHPRSSQISMGNSNSMNDQFKTSKDSTYISQMPIQLQITENLILSDIRASLPILKIHFTSFNDKLMNDRGFEIMYESGNLDICISQEGTPVARVTTQGIMDFTSVAQQQLEDWCFEFEYETEALAAQTIAEIATIKAKWQKILQKQDALNNIANNKRPQMNVVQITYAYTQKIKLSRDEENAPTTTPVHTLEPLFINLQQQFEQSLKRYAYNDSEADEKVSFKVWNLLEGIFQKSAQDFDPLGFKLDLFDRKALFDKVKLKKVKKHWKLPDVKESAKLVKTIQFQRVVESLAAVQERLNKIIRYIDSGNTGSLFGELLESFEASAVATGDVKSVREGQLDGIQYRSSQGEILSETSKKRFANINKVQKEVFQGPRSRNRNFGLGRGK</sequence>
<protein>
    <submittedName>
        <fullName evidence="1">Uncharacterized protein</fullName>
    </submittedName>
</protein>
<reference evidence="1 2" key="1">
    <citation type="submission" date="2019-03" db="EMBL/GenBank/DDBJ databases">
        <title>Single cell metagenomics reveals metabolic interactions within the superorganism composed of flagellate Streblomastix strix and complex community of Bacteroidetes bacteria on its surface.</title>
        <authorList>
            <person name="Treitli S.C."/>
            <person name="Kolisko M."/>
            <person name="Husnik F."/>
            <person name="Keeling P."/>
            <person name="Hampl V."/>
        </authorList>
    </citation>
    <scope>NUCLEOTIDE SEQUENCE [LARGE SCALE GENOMIC DNA]</scope>
    <source>
        <strain evidence="1">ST1C</strain>
    </source>
</reference>
<comment type="caution">
    <text evidence="1">The sequence shown here is derived from an EMBL/GenBank/DDBJ whole genome shotgun (WGS) entry which is preliminary data.</text>
</comment>
<evidence type="ECO:0000313" key="2">
    <source>
        <dbReference type="Proteomes" id="UP000324800"/>
    </source>
</evidence>
<accession>A0A5J4UEL1</accession>
<organism evidence="1 2">
    <name type="scientific">Streblomastix strix</name>
    <dbReference type="NCBI Taxonomy" id="222440"/>
    <lineage>
        <taxon>Eukaryota</taxon>
        <taxon>Metamonada</taxon>
        <taxon>Preaxostyla</taxon>
        <taxon>Oxymonadida</taxon>
        <taxon>Streblomastigidae</taxon>
        <taxon>Streblomastix</taxon>
    </lineage>
</organism>
<dbReference type="Proteomes" id="UP000324800">
    <property type="component" value="Unassembled WGS sequence"/>
</dbReference>
<dbReference type="EMBL" id="SNRW01017723">
    <property type="protein sequence ID" value="KAA6368045.1"/>
    <property type="molecule type" value="Genomic_DNA"/>
</dbReference>
<feature type="non-terminal residue" evidence="1">
    <location>
        <position position="406"/>
    </location>
</feature>
<gene>
    <name evidence="1" type="ORF">EZS28_036428</name>
</gene>
<proteinExistence type="predicted"/>
<name>A0A5J4UEL1_9EUKA</name>
<evidence type="ECO:0000313" key="1">
    <source>
        <dbReference type="EMBL" id="KAA6368045.1"/>
    </source>
</evidence>